<reference evidence="3 4" key="1">
    <citation type="submission" date="2021-05" db="EMBL/GenBank/DDBJ databases">
        <title>Fusibacter ferrireducens sp. nov., an anaerobic, sulfur- and Fe-reducing bacterium isolated from the mangrove sediment.</title>
        <authorList>
            <person name="Qiu D."/>
        </authorList>
    </citation>
    <scope>NUCLEOTIDE SEQUENCE [LARGE SCALE GENOMIC DNA]</scope>
    <source>
        <strain evidence="3 4">DSM 12116</strain>
    </source>
</reference>
<evidence type="ECO:0000313" key="3">
    <source>
        <dbReference type="EMBL" id="MBS7527382.1"/>
    </source>
</evidence>
<dbReference type="HAMAP" id="MF_00707">
    <property type="entry name" value="UPF0735"/>
    <property type="match status" value="1"/>
</dbReference>
<organism evidence="3 4">
    <name type="scientific">Fusibacter paucivorans</name>
    <dbReference type="NCBI Taxonomy" id="76009"/>
    <lineage>
        <taxon>Bacteria</taxon>
        <taxon>Bacillati</taxon>
        <taxon>Bacillota</taxon>
        <taxon>Clostridia</taxon>
        <taxon>Eubacteriales</taxon>
        <taxon>Eubacteriales Family XII. Incertae Sedis</taxon>
        <taxon>Fusibacter</taxon>
    </lineage>
</organism>
<dbReference type="EMBL" id="JAHBCL010000019">
    <property type="protein sequence ID" value="MBS7527382.1"/>
    <property type="molecule type" value="Genomic_DNA"/>
</dbReference>
<feature type="domain" description="ACT" evidence="2">
    <location>
        <begin position="70"/>
        <end position="145"/>
    </location>
</feature>
<dbReference type="PROSITE" id="PS51671">
    <property type="entry name" value="ACT"/>
    <property type="match status" value="1"/>
</dbReference>
<evidence type="ECO:0000313" key="4">
    <source>
        <dbReference type="Proteomes" id="UP000746471"/>
    </source>
</evidence>
<dbReference type="InterPro" id="IPR045865">
    <property type="entry name" value="ACT-like_dom_sf"/>
</dbReference>
<accession>A0ABS5PR37</accession>
<protein>
    <recommendedName>
        <fullName evidence="1">UPF0735 ACT domain-containing protein KHM83_11885</fullName>
    </recommendedName>
</protein>
<dbReference type="Proteomes" id="UP000746471">
    <property type="component" value="Unassembled WGS sequence"/>
</dbReference>
<comment type="similarity">
    <text evidence="1">Belongs to the UPF0735 family.</text>
</comment>
<evidence type="ECO:0000259" key="2">
    <source>
        <dbReference type="PROSITE" id="PS51671"/>
    </source>
</evidence>
<gene>
    <name evidence="3" type="ORF">KHM83_11885</name>
</gene>
<dbReference type="SUPFAM" id="SSF55021">
    <property type="entry name" value="ACT-like"/>
    <property type="match status" value="1"/>
</dbReference>
<comment type="caution">
    <text evidence="3">The sequence shown here is derived from an EMBL/GenBank/DDBJ whole genome shotgun (WGS) entry which is preliminary data.</text>
</comment>
<evidence type="ECO:0000256" key="1">
    <source>
        <dbReference type="HAMAP-Rule" id="MF_00707"/>
    </source>
</evidence>
<name>A0ABS5PR37_9FIRM</name>
<keyword evidence="4" id="KW-1185">Reference proteome</keyword>
<dbReference type="InterPro" id="IPR008310">
    <property type="entry name" value="UPF0735_ACT_dom-cont"/>
</dbReference>
<dbReference type="PIRSF" id="PIRSF025624">
    <property type="entry name" value="ACT_PheB"/>
    <property type="match status" value="1"/>
</dbReference>
<dbReference type="NCBIfam" id="NF003361">
    <property type="entry name" value="PRK04435.1"/>
    <property type="match status" value="1"/>
</dbReference>
<dbReference type="InterPro" id="IPR002912">
    <property type="entry name" value="ACT_dom"/>
</dbReference>
<proteinExistence type="inferred from homology"/>
<dbReference type="RefSeq" id="WP_213237243.1">
    <property type="nucleotide sequence ID" value="NZ_JAHBCL010000019.1"/>
</dbReference>
<dbReference type="Gene3D" id="3.30.70.260">
    <property type="match status" value="1"/>
</dbReference>
<sequence length="146" mass="16027">MDKGKFLLIHIDVLPDVFLKVVEAKELIKDGKVNSVSEATKMVGISRSTFYKYNDYVFTLADGVIGKKATISMSLDHHSGILSKVLDRVALYNGNILTISQSTPIDRKANVTITIDISEISTSFTALTGELKAIEGVYKFNLVAIE</sequence>